<evidence type="ECO:0000256" key="2">
    <source>
        <dbReference type="ARBA" id="ARBA00022448"/>
    </source>
</evidence>
<evidence type="ECO:0000256" key="6">
    <source>
        <dbReference type="ARBA" id="ARBA00023136"/>
    </source>
</evidence>
<dbReference type="Proteomes" id="UP001597492">
    <property type="component" value="Unassembled WGS sequence"/>
</dbReference>
<evidence type="ECO:0000256" key="3">
    <source>
        <dbReference type="ARBA" id="ARBA00022475"/>
    </source>
</evidence>
<dbReference type="CDD" id="cd06261">
    <property type="entry name" value="TM_PBP2"/>
    <property type="match status" value="1"/>
</dbReference>
<evidence type="ECO:0000313" key="9">
    <source>
        <dbReference type="EMBL" id="MFD2757518.1"/>
    </source>
</evidence>
<dbReference type="EMBL" id="JBHUNE010000003">
    <property type="protein sequence ID" value="MFD2757518.1"/>
    <property type="molecule type" value="Genomic_DNA"/>
</dbReference>
<feature type="transmembrane region" description="Helical" evidence="7">
    <location>
        <begin position="238"/>
        <end position="262"/>
    </location>
</feature>
<protein>
    <submittedName>
        <fullName evidence="9">ABC transporter permease</fullName>
    </submittedName>
</protein>
<dbReference type="Gene3D" id="1.10.3720.10">
    <property type="entry name" value="MetI-like"/>
    <property type="match status" value="1"/>
</dbReference>
<keyword evidence="10" id="KW-1185">Reference proteome</keyword>
<keyword evidence="6 7" id="KW-0472">Membrane</keyword>
<dbReference type="SUPFAM" id="SSF161098">
    <property type="entry name" value="MetI-like"/>
    <property type="match status" value="1"/>
</dbReference>
<keyword evidence="2 7" id="KW-0813">Transport</keyword>
<keyword evidence="4 7" id="KW-0812">Transmembrane</keyword>
<feature type="transmembrane region" description="Helical" evidence="7">
    <location>
        <begin position="12"/>
        <end position="30"/>
    </location>
</feature>
<name>A0ABW5UVN0_9MICO</name>
<evidence type="ECO:0000256" key="7">
    <source>
        <dbReference type="RuleBase" id="RU363032"/>
    </source>
</evidence>
<feature type="transmembrane region" description="Helical" evidence="7">
    <location>
        <begin position="282"/>
        <end position="301"/>
    </location>
</feature>
<dbReference type="InterPro" id="IPR035906">
    <property type="entry name" value="MetI-like_sf"/>
</dbReference>
<feature type="transmembrane region" description="Helical" evidence="7">
    <location>
        <begin position="99"/>
        <end position="122"/>
    </location>
</feature>
<feature type="domain" description="ABC transmembrane type-1" evidence="8">
    <location>
        <begin position="95"/>
        <end position="305"/>
    </location>
</feature>
<dbReference type="InterPro" id="IPR000515">
    <property type="entry name" value="MetI-like"/>
</dbReference>
<dbReference type="RefSeq" id="WP_019618062.1">
    <property type="nucleotide sequence ID" value="NZ_JBHUNE010000003.1"/>
</dbReference>
<dbReference type="InterPro" id="IPR045621">
    <property type="entry name" value="BPD_transp_1_N"/>
</dbReference>
<dbReference type="Pfam" id="PF00528">
    <property type="entry name" value="BPD_transp_1"/>
    <property type="match status" value="1"/>
</dbReference>
<evidence type="ECO:0000259" key="8">
    <source>
        <dbReference type="PROSITE" id="PS50928"/>
    </source>
</evidence>
<keyword evidence="3" id="KW-1003">Cell membrane</keyword>
<keyword evidence="5 7" id="KW-1133">Transmembrane helix</keyword>
<comment type="similarity">
    <text evidence="7">Belongs to the binding-protein-dependent transport system permease family.</text>
</comment>
<dbReference type="PANTHER" id="PTHR43163:SF6">
    <property type="entry name" value="DIPEPTIDE TRANSPORT SYSTEM PERMEASE PROTEIN DPPB-RELATED"/>
    <property type="match status" value="1"/>
</dbReference>
<comment type="caution">
    <text evidence="9">The sequence shown here is derived from an EMBL/GenBank/DDBJ whole genome shotgun (WGS) entry which is preliminary data.</text>
</comment>
<proteinExistence type="inferred from homology"/>
<feature type="transmembrane region" description="Helical" evidence="7">
    <location>
        <begin position="143"/>
        <end position="169"/>
    </location>
</feature>
<reference evidence="10" key="1">
    <citation type="journal article" date="2019" name="Int. J. Syst. Evol. Microbiol.">
        <title>The Global Catalogue of Microorganisms (GCM) 10K type strain sequencing project: providing services to taxonomists for standard genome sequencing and annotation.</title>
        <authorList>
            <consortium name="The Broad Institute Genomics Platform"/>
            <consortium name="The Broad Institute Genome Sequencing Center for Infectious Disease"/>
            <person name="Wu L."/>
            <person name="Ma J."/>
        </authorList>
    </citation>
    <scope>NUCLEOTIDE SEQUENCE [LARGE SCALE GENOMIC DNA]</scope>
    <source>
        <strain evidence="10">TISTR 1514</strain>
    </source>
</reference>
<evidence type="ECO:0000256" key="5">
    <source>
        <dbReference type="ARBA" id="ARBA00022989"/>
    </source>
</evidence>
<gene>
    <name evidence="9" type="ORF">ACFSW7_03880</name>
</gene>
<evidence type="ECO:0000256" key="1">
    <source>
        <dbReference type="ARBA" id="ARBA00004651"/>
    </source>
</evidence>
<evidence type="ECO:0000256" key="4">
    <source>
        <dbReference type="ARBA" id="ARBA00022692"/>
    </source>
</evidence>
<dbReference type="PANTHER" id="PTHR43163">
    <property type="entry name" value="DIPEPTIDE TRANSPORT SYSTEM PERMEASE PROTEIN DPPB-RELATED"/>
    <property type="match status" value="1"/>
</dbReference>
<evidence type="ECO:0000313" key="10">
    <source>
        <dbReference type="Proteomes" id="UP001597492"/>
    </source>
</evidence>
<dbReference type="Pfam" id="PF19300">
    <property type="entry name" value="BPD_transp_1_N"/>
    <property type="match status" value="1"/>
</dbReference>
<sequence length="319" mass="33496">MARWVLRRVATGLITLLGIAIVVFLSVRLVPGQAERVLLGPLASEEDRAALVSSLGLDRDLFTQFGLWFTSVLQGDLGTSIISRQPVVDELALRLPVTATLAVLALLIALAVGIPLGIWQAVRAHRRGGAVVSRVVSGLAISLPEFVLGALVVLVFSMFPLGITIGAVTPVTENFLAGVGSLLLPALVLSVFCAAATARTTRDATLGVLVEPYIHAAKARGDRPGTIIRRHVLRNSSIPILTLAATLLAYLLGGAVIVEGLFNVPGVGSYMLLAMDRRDFAVVQAVVMFAAIVFVVASMLVELASSLIDPRVATTGGRA</sequence>
<dbReference type="PROSITE" id="PS50928">
    <property type="entry name" value="ABC_TM1"/>
    <property type="match status" value="1"/>
</dbReference>
<comment type="subcellular location">
    <subcellularLocation>
        <location evidence="1 7">Cell membrane</location>
        <topology evidence="1 7">Multi-pass membrane protein</topology>
    </subcellularLocation>
</comment>
<organism evidence="9 10">
    <name type="scientific">Gulosibacter faecalis</name>
    <dbReference type="NCBI Taxonomy" id="272240"/>
    <lineage>
        <taxon>Bacteria</taxon>
        <taxon>Bacillati</taxon>
        <taxon>Actinomycetota</taxon>
        <taxon>Actinomycetes</taxon>
        <taxon>Micrococcales</taxon>
        <taxon>Microbacteriaceae</taxon>
        <taxon>Gulosibacter</taxon>
    </lineage>
</organism>
<feature type="transmembrane region" description="Helical" evidence="7">
    <location>
        <begin position="175"/>
        <end position="196"/>
    </location>
</feature>
<accession>A0ABW5UVN0</accession>